<accession>A0A2U0HZI9</accession>
<dbReference type="AlphaFoldDB" id="A0A2U0HZI9"/>
<dbReference type="OrthoDB" id="604691at2"/>
<sequence length="421" mass="48764">MRHYLFIITLLLAYGVAAQEPAIKTEKDTTATKKEEKKNPFNTGFYPIGFFDVDLRYLIKYNNYESLRLGIGGITNDSLFENYKIGGYVAYGFKDRTIKYSLGGSARIDKENKTWLNLYYVDDIREIGTFQYLTDARVYSVFEPRLVNVTQFFKHRTWQANVQSEFDPKILSELRISHSNVEQIEDYTFINEGKTYDGYELAEITASVRISPKKEFITTNDGFVEYFDGTPKISAQVTQGLKGIAGSDFNYTKFGLKLDYYIKRTDLSATSILLEGDYAIGDAPITHLFHAYPNSPTKNTILQRFSVAGRKSFETMYFGEFFSSKLATMQIKHSLRRFYFSERFKPELVIITRHAIGNMENPQKHAGLNFKTLDQFYSESGIELNKLLFGFGLSFAYRYGYYHLPEFEDNISFKFTFYAKF</sequence>
<protein>
    <submittedName>
        <fullName evidence="1">Uncharacterized protein</fullName>
    </submittedName>
</protein>
<proteinExistence type="predicted"/>
<organism evidence="1 2">
    <name type="scientific">Marixanthomonas spongiae</name>
    <dbReference type="NCBI Taxonomy" id="2174845"/>
    <lineage>
        <taxon>Bacteria</taxon>
        <taxon>Pseudomonadati</taxon>
        <taxon>Bacteroidota</taxon>
        <taxon>Flavobacteriia</taxon>
        <taxon>Flavobacteriales</taxon>
        <taxon>Flavobacteriaceae</taxon>
        <taxon>Marixanthomonas</taxon>
    </lineage>
</organism>
<dbReference type="InterPro" id="IPR043741">
    <property type="entry name" value="DUF5686"/>
</dbReference>
<keyword evidence="2" id="KW-1185">Reference proteome</keyword>
<reference evidence="1 2" key="1">
    <citation type="submission" date="2018-04" db="EMBL/GenBank/DDBJ databases">
        <title>Marixanthomonas spongiae HN-E44 sp. nov., isolated from a marine sponge.</title>
        <authorList>
            <person name="Luo L."/>
            <person name="Zhuang L."/>
        </authorList>
    </citation>
    <scope>NUCLEOTIDE SEQUENCE [LARGE SCALE GENOMIC DNA]</scope>
    <source>
        <strain evidence="1 2">HN-E44</strain>
    </source>
</reference>
<dbReference type="Pfam" id="PF18939">
    <property type="entry name" value="DUF5686"/>
    <property type="match status" value="1"/>
</dbReference>
<evidence type="ECO:0000313" key="1">
    <source>
        <dbReference type="EMBL" id="PVW14292.1"/>
    </source>
</evidence>
<name>A0A2U0HZI9_9FLAO</name>
<dbReference type="EMBL" id="QEHR01000006">
    <property type="protein sequence ID" value="PVW14292.1"/>
    <property type="molecule type" value="Genomic_DNA"/>
</dbReference>
<dbReference type="RefSeq" id="WP_116694781.1">
    <property type="nucleotide sequence ID" value="NZ_QEHR01000006.1"/>
</dbReference>
<evidence type="ECO:0000313" key="2">
    <source>
        <dbReference type="Proteomes" id="UP000245962"/>
    </source>
</evidence>
<comment type="caution">
    <text evidence="1">The sequence shown here is derived from an EMBL/GenBank/DDBJ whole genome shotgun (WGS) entry which is preliminary data.</text>
</comment>
<dbReference type="Proteomes" id="UP000245962">
    <property type="component" value="Unassembled WGS sequence"/>
</dbReference>
<gene>
    <name evidence="1" type="ORF">DDV96_10840</name>
</gene>